<evidence type="ECO:0000256" key="1">
    <source>
        <dbReference type="ARBA" id="ARBA00004123"/>
    </source>
</evidence>
<dbReference type="Gene3D" id="3.40.30.10">
    <property type="entry name" value="Glutaredoxin"/>
    <property type="match status" value="1"/>
</dbReference>
<dbReference type="InterPro" id="IPR054300">
    <property type="entry name" value="OB_DPOA2"/>
</dbReference>
<reference evidence="10" key="1">
    <citation type="submission" date="2021-02" db="EMBL/GenBank/DDBJ databases">
        <authorList>
            <person name="Nowell W R."/>
        </authorList>
    </citation>
    <scope>NUCLEOTIDE SEQUENCE</scope>
    <source>
        <strain evidence="10">Ploen Becks lab</strain>
    </source>
</reference>
<evidence type="ECO:0000256" key="6">
    <source>
        <dbReference type="ARBA" id="ARBA00023128"/>
    </source>
</evidence>
<dbReference type="InterPro" id="IPR036249">
    <property type="entry name" value="Thioredoxin-like_sf"/>
</dbReference>
<sequence>MAHLFYEDYLYKKQKPKSDVLETLLEYNEQHLVKTNAIPNLYNVSIPTQDDVWICGRIFSENAGSGGGKLTEHNVAIQGSYVCSNSHSIPLNLSQCSEYSLFPGQIVLINGRNPDGKKFLCKEVLEPHYVKENLDIKKEIKKEFNDNRDNCSKEDNSIDVRLEINEDLICIVAAGPFMMTGSTETNVISQLANAVKENKAHVLILLGPFLDVNHELINSGNIPMGFDDLLQQIFDELASKLGNTRTQVIIQPSVNDVTQEQIYPVNPFSVTNQFLKNYDNFHFTQEPNMIKINGVQFALTSTDVIKDLTSMAVSKTTSSDKLSRNFVHMLKQKSFYPIYPPPDHICIDYEAWNKYARIYTHPKIFIAVSDVTKFSKEVNNCTCINPGRLVRGTSTGTYAQITISQKKSQENDQTQNTQTQNSGMQALRKFQTNIFSFVSKSLNNFQAIRSTSNSQPAEFISTNLENGLGRYVCQLQRVTFKFCKEHPGSRGIREYIENDLVDFAKKNPGVVVYLQPKRHRKPKVYAEYLNGSTQTLDVHQYPREKLSKWLEFMRTRKGDTIVRLLKKQKTHNPSIQGVWNPFTNKTPTTAIEQFPSKNFEQPSSLEKTATDKILELSKNKN</sequence>
<dbReference type="Pfam" id="PF22062">
    <property type="entry name" value="OB_DPOA2"/>
    <property type="match status" value="1"/>
</dbReference>
<dbReference type="Gene3D" id="3.60.21.60">
    <property type="match status" value="2"/>
</dbReference>
<dbReference type="AlphaFoldDB" id="A0A813SWQ3"/>
<name>A0A813SWQ3_9BILA</name>
<feature type="compositionally biased region" description="Basic and acidic residues" evidence="8">
    <location>
        <begin position="608"/>
        <end position="621"/>
    </location>
</feature>
<feature type="domain" description="Ribosomal protein/NADH dehydrogenase" evidence="9">
    <location>
        <begin position="484"/>
        <end position="557"/>
    </location>
</feature>
<dbReference type="InterPro" id="IPR007185">
    <property type="entry name" value="DNA_pol_a/d/e_bsu"/>
</dbReference>
<keyword evidence="7" id="KW-0539">Nucleus</keyword>
<dbReference type="Pfam" id="PF05047">
    <property type="entry name" value="L51_S25_CI-B8"/>
    <property type="match status" value="1"/>
</dbReference>
<dbReference type="EMBL" id="CAJNOC010000762">
    <property type="protein sequence ID" value="CAF0800297.1"/>
    <property type="molecule type" value="Genomic_DNA"/>
</dbReference>
<dbReference type="OrthoDB" id="88at2759"/>
<evidence type="ECO:0000313" key="10">
    <source>
        <dbReference type="EMBL" id="CAF0800297.1"/>
    </source>
</evidence>
<dbReference type="PANTHER" id="PTHR23061:SF12">
    <property type="entry name" value="DNA POLYMERASE ALPHA SUBUNIT B"/>
    <property type="match status" value="1"/>
</dbReference>
<evidence type="ECO:0000256" key="4">
    <source>
        <dbReference type="ARBA" id="ARBA00018596"/>
    </source>
</evidence>
<feature type="compositionally biased region" description="Polar residues" evidence="8">
    <location>
        <begin position="597"/>
        <end position="607"/>
    </location>
</feature>
<protein>
    <recommendedName>
        <fullName evidence="4">DNA polymerase alpha subunit B</fullName>
    </recommendedName>
</protein>
<comment type="similarity">
    <text evidence="3">Belongs to the DNA polymerase alpha subunit B family.</text>
</comment>
<evidence type="ECO:0000313" key="11">
    <source>
        <dbReference type="Proteomes" id="UP000663879"/>
    </source>
</evidence>
<dbReference type="GO" id="GO:0005739">
    <property type="term" value="C:mitochondrion"/>
    <property type="evidence" value="ECO:0007669"/>
    <property type="project" value="UniProtKB-SubCell"/>
</dbReference>
<dbReference type="GO" id="GO:0003677">
    <property type="term" value="F:DNA binding"/>
    <property type="evidence" value="ECO:0007669"/>
    <property type="project" value="InterPro"/>
</dbReference>
<organism evidence="10 11">
    <name type="scientific">Brachionus calyciflorus</name>
    <dbReference type="NCBI Taxonomy" id="104777"/>
    <lineage>
        <taxon>Eukaryota</taxon>
        <taxon>Metazoa</taxon>
        <taxon>Spiralia</taxon>
        <taxon>Gnathifera</taxon>
        <taxon>Rotifera</taxon>
        <taxon>Eurotatoria</taxon>
        <taxon>Monogononta</taxon>
        <taxon>Pseudotrocha</taxon>
        <taxon>Ploima</taxon>
        <taxon>Brachionidae</taxon>
        <taxon>Brachionus</taxon>
    </lineage>
</organism>
<keyword evidence="11" id="KW-1185">Reference proteome</keyword>
<evidence type="ECO:0000256" key="5">
    <source>
        <dbReference type="ARBA" id="ARBA00022705"/>
    </source>
</evidence>
<dbReference type="InterPro" id="IPR016722">
    <property type="entry name" value="DNA_pol_alpha_bsu"/>
</dbReference>
<comment type="caution">
    <text evidence="10">The sequence shown here is derived from an EMBL/GenBank/DDBJ whole genome shotgun (WGS) entry which is preliminary data.</text>
</comment>
<dbReference type="Proteomes" id="UP000663879">
    <property type="component" value="Unassembled WGS sequence"/>
</dbReference>
<dbReference type="InterPro" id="IPR007741">
    <property type="entry name" value="Ribosomal_mL43/mS25/NADH_DH"/>
</dbReference>
<dbReference type="SMART" id="SM00916">
    <property type="entry name" value="L51_S25_CI-B8"/>
    <property type="match status" value="1"/>
</dbReference>
<dbReference type="GO" id="GO:0005658">
    <property type="term" value="C:alpha DNA polymerase:primase complex"/>
    <property type="evidence" value="ECO:0007669"/>
    <property type="project" value="TreeGrafter"/>
</dbReference>
<dbReference type="PANTHER" id="PTHR23061">
    <property type="entry name" value="DNA POLYMERASE 2 ALPHA 70 KDA SUBUNIT"/>
    <property type="match status" value="1"/>
</dbReference>
<evidence type="ECO:0000256" key="8">
    <source>
        <dbReference type="SAM" id="MobiDB-lite"/>
    </source>
</evidence>
<evidence type="ECO:0000256" key="7">
    <source>
        <dbReference type="ARBA" id="ARBA00023242"/>
    </source>
</evidence>
<evidence type="ECO:0000256" key="2">
    <source>
        <dbReference type="ARBA" id="ARBA00004173"/>
    </source>
</evidence>
<proteinExistence type="inferred from homology"/>
<accession>A0A813SWQ3</accession>
<keyword evidence="6" id="KW-0496">Mitochondrion</keyword>
<evidence type="ECO:0000259" key="9">
    <source>
        <dbReference type="SMART" id="SM00916"/>
    </source>
</evidence>
<dbReference type="SUPFAM" id="SSF52833">
    <property type="entry name" value="Thioredoxin-like"/>
    <property type="match status" value="1"/>
</dbReference>
<evidence type="ECO:0000256" key="3">
    <source>
        <dbReference type="ARBA" id="ARBA00007299"/>
    </source>
</evidence>
<feature type="region of interest" description="Disordered" evidence="8">
    <location>
        <begin position="597"/>
        <end position="621"/>
    </location>
</feature>
<gene>
    <name evidence="10" type="ORF">OXX778_LOCUS6433</name>
</gene>
<dbReference type="GO" id="GO:0006270">
    <property type="term" value="P:DNA replication initiation"/>
    <property type="evidence" value="ECO:0007669"/>
    <property type="project" value="TreeGrafter"/>
</dbReference>
<comment type="subcellular location">
    <subcellularLocation>
        <location evidence="2">Mitochondrion</location>
    </subcellularLocation>
    <subcellularLocation>
        <location evidence="1">Nucleus</location>
    </subcellularLocation>
</comment>
<keyword evidence="5" id="KW-0235">DNA replication</keyword>
<dbReference type="Pfam" id="PF04042">
    <property type="entry name" value="DNA_pol_E_B"/>
    <property type="match status" value="1"/>
</dbReference>